<reference evidence="14 15" key="2">
    <citation type="submission" date="2019-01" db="EMBL/GenBank/DDBJ databases">
        <title>Tautonia sociabilis, a novel thermotolerant planctomycete of Isosphaeraceae family, isolated from a 4000 m deep subterranean habitat.</title>
        <authorList>
            <person name="Kovaleva O.L."/>
            <person name="Elcheninov A.G."/>
            <person name="Van Heerden E."/>
            <person name="Toshchakov S.V."/>
            <person name="Novikov A."/>
            <person name="Bonch-Osmolovskaya E.A."/>
            <person name="Kublanov I.V."/>
        </authorList>
    </citation>
    <scope>NUCLEOTIDE SEQUENCE [LARGE SCALE GENOMIC DNA]</scope>
    <source>
        <strain evidence="14 15">GM2012</strain>
    </source>
</reference>
<dbReference type="Pfam" id="PF21082">
    <property type="entry name" value="MS_channel_3rd"/>
    <property type="match status" value="1"/>
</dbReference>
<dbReference type="SUPFAM" id="SSF50182">
    <property type="entry name" value="Sm-like ribonucleoproteins"/>
    <property type="match status" value="1"/>
</dbReference>
<dbReference type="InterPro" id="IPR049278">
    <property type="entry name" value="MS_channel_C"/>
</dbReference>
<comment type="similarity">
    <text evidence="2">Belongs to the MscS (TC 1.A.23) family.</text>
</comment>
<feature type="domain" description="Mechanosensitive ion channel transmembrane helices 2/3" evidence="13">
    <location>
        <begin position="500"/>
        <end position="538"/>
    </location>
</feature>
<feature type="transmembrane region" description="Helical" evidence="9">
    <location>
        <begin position="518"/>
        <end position="537"/>
    </location>
</feature>
<evidence type="ECO:0000259" key="12">
    <source>
        <dbReference type="Pfam" id="PF21082"/>
    </source>
</evidence>
<feature type="chain" id="PRO_5019392035" evidence="10">
    <location>
        <begin position="25"/>
        <end position="740"/>
    </location>
</feature>
<dbReference type="SUPFAM" id="SSF82861">
    <property type="entry name" value="Mechanosensitive channel protein MscS (YggB), transmembrane region"/>
    <property type="match status" value="1"/>
</dbReference>
<dbReference type="InterPro" id="IPR045276">
    <property type="entry name" value="YbiO_bact"/>
</dbReference>
<evidence type="ECO:0000256" key="9">
    <source>
        <dbReference type="SAM" id="Phobius"/>
    </source>
</evidence>
<dbReference type="InterPro" id="IPR049142">
    <property type="entry name" value="MS_channel_1st"/>
</dbReference>
<evidence type="ECO:0000259" key="13">
    <source>
        <dbReference type="Pfam" id="PF21088"/>
    </source>
</evidence>
<feature type="domain" description="Mechanosensitive ion channel MscS" evidence="11">
    <location>
        <begin position="539"/>
        <end position="604"/>
    </location>
</feature>
<feature type="region of interest" description="Disordered" evidence="8">
    <location>
        <begin position="30"/>
        <end position="55"/>
    </location>
</feature>
<evidence type="ECO:0000256" key="8">
    <source>
        <dbReference type="SAM" id="MobiDB-lite"/>
    </source>
</evidence>
<feature type="domain" description="Mechanosensitive ion channel MscS C-terminal" evidence="12">
    <location>
        <begin position="611"/>
        <end position="697"/>
    </location>
</feature>
<evidence type="ECO:0000256" key="7">
    <source>
        <dbReference type="SAM" id="Coils"/>
    </source>
</evidence>
<dbReference type="Pfam" id="PF21088">
    <property type="entry name" value="MS_channel_1st"/>
    <property type="match status" value="1"/>
</dbReference>
<dbReference type="InterPro" id="IPR010920">
    <property type="entry name" value="LSM_dom_sf"/>
</dbReference>
<dbReference type="InterPro" id="IPR023408">
    <property type="entry name" value="MscS_beta-dom_sf"/>
</dbReference>
<dbReference type="RefSeq" id="WP_126725459.1">
    <property type="nucleotide sequence ID" value="NZ_RYZH01000019.1"/>
</dbReference>
<comment type="caution">
    <text evidence="14">The sequence shown here is derived from an EMBL/GenBank/DDBJ whole genome shotgun (WGS) entry which is preliminary data.</text>
</comment>
<dbReference type="Gene3D" id="3.30.70.100">
    <property type="match status" value="1"/>
</dbReference>
<evidence type="ECO:0000256" key="3">
    <source>
        <dbReference type="ARBA" id="ARBA00022475"/>
    </source>
</evidence>
<evidence type="ECO:0000313" key="14">
    <source>
        <dbReference type="EMBL" id="RUL87571.1"/>
    </source>
</evidence>
<dbReference type="GO" id="GO:0008381">
    <property type="term" value="F:mechanosensitive monoatomic ion channel activity"/>
    <property type="evidence" value="ECO:0007669"/>
    <property type="project" value="InterPro"/>
</dbReference>
<proteinExistence type="inferred from homology"/>
<feature type="transmembrane region" description="Helical" evidence="9">
    <location>
        <begin position="488"/>
        <end position="512"/>
    </location>
</feature>
<evidence type="ECO:0000256" key="4">
    <source>
        <dbReference type="ARBA" id="ARBA00022692"/>
    </source>
</evidence>
<keyword evidence="4 9" id="KW-0812">Transmembrane</keyword>
<dbReference type="GO" id="GO:0005886">
    <property type="term" value="C:plasma membrane"/>
    <property type="evidence" value="ECO:0007669"/>
    <property type="project" value="UniProtKB-SubCell"/>
</dbReference>
<keyword evidence="7" id="KW-0175">Coiled coil</keyword>
<evidence type="ECO:0000313" key="15">
    <source>
        <dbReference type="Proteomes" id="UP000280296"/>
    </source>
</evidence>
<feature type="region of interest" description="Disordered" evidence="8">
    <location>
        <begin position="176"/>
        <end position="280"/>
    </location>
</feature>
<evidence type="ECO:0000256" key="10">
    <source>
        <dbReference type="SAM" id="SignalP"/>
    </source>
</evidence>
<dbReference type="InterPro" id="IPR006685">
    <property type="entry name" value="MscS_channel_2nd"/>
</dbReference>
<dbReference type="PANTHER" id="PTHR30460">
    <property type="entry name" value="MODERATE CONDUCTANCE MECHANOSENSITIVE CHANNEL YBIO"/>
    <property type="match status" value="1"/>
</dbReference>
<organism evidence="14 15">
    <name type="scientific">Tautonia sociabilis</name>
    <dbReference type="NCBI Taxonomy" id="2080755"/>
    <lineage>
        <taxon>Bacteria</taxon>
        <taxon>Pseudomonadati</taxon>
        <taxon>Planctomycetota</taxon>
        <taxon>Planctomycetia</taxon>
        <taxon>Isosphaerales</taxon>
        <taxon>Isosphaeraceae</taxon>
        <taxon>Tautonia</taxon>
    </lineage>
</organism>
<dbReference type="PANTHER" id="PTHR30460:SF0">
    <property type="entry name" value="MODERATE CONDUCTANCE MECHANOSENSITIVE CHANNEL YBIO"/>
    <property type="match status" value="1"/>
</dbReference>
<keyword evidence="10" id="KW-0732">Signal</keyword>
<gene>
    <name evidence="14" type="ORF">TsocGM_11210</name>
</gene>
<protein>
    <submittedName>
        <fullName evidence="14">Mechanosensitive ion channel</fullName>
    </submittedName>
</protein>
<dbReference type="InterPro" id="IPR011014">
    <property type="entry name" value="MscS_channel_TM-2"/>
</dbReference>
<dbReference type="EMBL" id="RYZH01000019">
    <property type="protein sequence ID" value="RUL87571.1"/>
    <property type="molecule type" value="Genomic_DNA"/>
</dbReference>
<dbReference type="Proteomes" id="UP000280296">
    <property type="component" value="Unassembled WGS sequence"/>
</dbReference>
<evidence type="ECO:0000256" key="2">
    <source>
        <dbReference type="ARBA" id="ARBA00008017"/>
    </source>
</evidence>
<dbReference type="Gene3D" id="2.30.30.60">
    <property type="match status" value="1"/>
</dbReference>
<dbReference type="InterPro" id="IPR011066">
    <property type="entry name" value="MscS_channel_C_sf"/>
</dbReference>
<evidence type="ECO:0000256" key="6">
    <source>
        <dbReference type="ARBA" id="ARBA00023136"/>
    </source>
</evidence>
<sequence length="740" mass="80389">MVCVRVLISAILSTALAIHPSALASATQAIAPSPDQPGSEAPPAAPLPDVSPANSAEQIARLSASIAEDTRRLEQLKAELDTARNEVDRANASFEEADTKHREATAELERRRLAEEPIEELQTELQSLTTTRALAAERRELAATAWKTLTEQIATLEMKLRQNDQALKKLLGNEAATAAPTADAPTPERSTASPPSPSSEPGAVESPPSAAIAQEAESIEAPTNEAALPPAPAPTAAEVASPTPAPTGIPTLPGLPSSGAITSTPIRFGPDPNDPKLKQARATAQSLADAVDRAKNEVAELTERLGTIDKLLHQEEQARDTARRLIDNAEATGAELAREFQQKLFAGAPSEEQQEQHAAELRDLQTKIRENEKRLIQARGEAREHGDEILRLQSERGDLAAQLQLARWRAEQANARLAEAESVVQRLENPFSPENLLNWLLDHGLKILGIILGMLLLRWGSGLVSRRIVTLLSARGQRGSTAEKEHRISTLVGVFDNAASVAIVVGGILMVFQEVGVPVGPLLGGAAVFGLAIAFGAQNLIRDYFYGFVILLENQYKLNDVIKIRNIAGQVEAITLRVTVLRDLEGCVHFIPNGEITSVTNMTHGWSRALFEIGVAYKENVDRVMDVILEVGKELRKDPQFRMLMLEDPTMLGVDAFADSAVMIKFFIKTRPLQQWVVKRELLRRLKNRFDELGIEIPFPHRTVYHVHPEGHTRELADSHLSGDEVIVAGRAGPGASVGR</sequence>
<evidence type="ECO:0000259" key="11">
    <source>
        <dbReference type="Pfam" id="PF00924"/>
    </source>
</evidence>
<name>A0A432MJJ9_9BACT</name>
<keyword evidence="3" id="KW-1003">Cell membrane</keyword>
<dbReference type="Gene3D" id="1.10.287.1260">
    <property type="match status" value="1"/>
</dbReference>
<keyword evidence="6 9" id="KW-0472">Membrane</keyword>
<feature type="signal peptide" evidence="10">
    <location>
        <begin position="1"/>
        <end position="24"/>
    </location>
</feature>
<evidence type="ECO:0000256" key="1">
    <source>
        <dbReference type="ARBA" id="ARBA00004651"/>
    </source>
</evidence>
<accession>A0A432MJJ9</accession>
<dbReference type="Pfam" id="PF00924">
    <property type="entry name" value="MS_channel_2nd"/>
    <property type="match status" value="1"/>
</dbReference>
<feature type="coiled-coil region" evidence="7">
    <location>
        <begin position="59"/>
        <end position="138"/>
    </location>
</feature>
<evidence type="ECO:0000256" key="5">
    <source>
        <dbReference type="ARBA" id="ARBA00022989"/>
    </source>
</evidence>
<dbReference type="AlphaFoldDB" id="A0A432MJJ9"/>
<reference evidence="14 15" key="1">
    <citation type="submission" date="2018-12" db="EMBL/GenBank/DDBJ databases">
        <authorList>
            <person name="Toschakov S.V."/>
        </authorList>
    </citation>
    <scope>NUCLEOTIDE SEQUENCE [LARGE SCALE GENOMIC DNA]</scope>
    <source>
        <strain evidence="14 15">GM2012</strain>
    </source>
</reference>
<keyword evidence="15" id="KW-1185">Reference proteome</keyword>
<dbReference type="OrthoDB" id="9809206at2"/>
<comment type="subcellular location">
    <subcellularLocation>
        <location evidence="1">Cell membrane</location>
        <topology evidence="1">Multi-pass membrane protein</topology>
    </subcellularLocation>
</comment>
<dbReference type="SUPFAM" id="SSF82689">
    <property type="entry name" value="Mechanosensitive channel protein MscS (YggB), C-terminal domain"/>
    <property type="match status" value="1"/>
</dbReference>
<feature type="compositionally biased region" description="Low complexity" evidence="8">
    <location>
        <begin position="176"/>
        <end position="242"/>
    </location>
</feature>
<keyword evidence="5 9" id="KW-1133">Transmembrane helix</keyword>